<gene>
    <name evidence="1" type="ORF">HAP41_0000009460</name>
</gene>
<name>A0A8T5VGA6_9BRAD</name>
<accession>A0A8T5VGA6</accession>
<evidence type="ECO:0000313" key="2">
    <source>
        <dbReference type="Proteomes" id="UP000551709"/>
    </source>
</evidence>
<evidence type="ECO:0000313" key="1">
    <source>
        <dbReference type="EMBL" id="UPT89179.1"/>
    </source>
</evidence>
<dbReference type="Proteomes" id="UP000551709">
    <property type="component" value="Chromosome"/>
</dbReference>
<dbReference type="AlphaFoldDB" id="A0A8T5VGA6"/>
<proteinExistence type="predicted"/>
<organism evidence="1 2">
    <name type="scientific">Bradyrhizobium barranii subsp. apii</name>
    <dbReference type="NCBI Taxonomy" id="2819348"/>
    <lineage>
        <taxon>Bacteria</taxon>
        <taxon>Pseudomonadati</taxon>
        <taxon>Pseudomonadota</taxon>
        <taxon>Alphaproteobacteria</taxon>
        <taxon>Hyphomicrobiales</taxon>
        <taxon>Nitrobacteraceae</taxon>
        <taxon>Bradyrhizobium</taxon>
        <taxon>Bradyrhizobium barranii</taxon>
    </lineage>
</organism>
<reference evidence="1 2" key="1">
    <citation type="journal article" date="2017" name="Syst. Appl. Microbiol.">
        <title>Soybeans inoculated with root zone soils of Canadian native legumes harbour diverse and novel Bradyrhizobium spp. that possess agricultural potential.</title>
        <authorList>
            <person name="Bromfield E.S.P."/>
            <person name="Cloutier S."/>
            <person name="Tambong J.T."/>
            <person name="Tran Thi T.V."/>
        </authorList>
    </citation>
    <scope>NUCLEOTIDE SEQUENCE [LARGE SCALE GENOMIC DNA]</scope>
    <source>
        <strain evidence="1 2">1S5</strain>
    </source>
</reference>
<protein>
    <submittedName>
        <fullName evidence="1">Uncharacterized protein</fullName>
    </submittedName>
</protein>
<dbReference type="RefSeq" id="WP_166103206.1">
    <property type="nucleotide sequence ID" value="NZ_CP096255.1"/>
</dbReference>
<dbReference type="EMBL" id="CP096255">
    <property type="protein sequence ID" value="UPT89179.1"/>
    <property type="molecule type" value="Genomic_DNA"/>
</dbReference>
<sequence>MKIPLCDDTWLGMQAQHIAAVEIGIIRPLELHTARIIFAEEPYAGVMMALNGVSQMWLFSLNEFLRTWRQRATQLLQLADQYAKTLPRKQKAFLEKTIADANAKENHIFSGASFYSEHVSRITDPAFIDAVKAYYEKMDGWFSFIEALRMNLAKHEVPKKRGMVAEMPGYARIDLVRGTLYWQFIDAQGGLQKLDRREAANFFLDIKLPDCDQ</sequence>